<dbReference type="Gene3D" id="1.10.287.950">
    <property type="entry name" value="Methyl-accepting chemotaxis protein"/>
    <property type="match status" value="1"/>
</dbReference>
<dbReference type="PROSITE" id="PS50885">
    <property type="entry name" value="HAMP"/>
    <property type="match status" value="1"/>
</dbReference>
<keyword evidence="6 8" id="KW-0807">Transducer</keyword>
<evidence type="ECO:0000256" key="2">
    <source>
        <dbReference type="ARBA" id="ARBA00022519"/>
    </source>
</evidence>
<evidence type="ECO:0000259" key="11">
    <source>
        <dbReference type="PROSITE" id="PS50192"/>
    </source>
</evidence>
<comment type="subcellular location">
    <subcellularLocation>
        <location evidence="1">Cell inner membrane</location>
        <topology evidence="1">Multi-pass membrane protein</topology>
    </subcellularLocation>
</comment>
<dbReference type="Pfam" id="PF00672">
    <property type="entry name" value="HAMP"/>
    <property type="match status" value="1"/>
</dbReference>
<dbReference type="SUPFAM" id="SSF58104">
    <property type="entry name" value="Methyl-accepting chemotaxis protein (MCP) signaling domain"/>
    <property type="match status" value="1"/>
</dbReference>
<dbReference type="PANTHER" id="PTHR32089">
    <property type="entry name" value="METHYL-ACCEPTING CHEMOTAXIS PROTEIN MCPB"/>
    <property type="match status" value="1"/>
</dbReference>
<feature type="transmembrane region" description="Helical" evidence="9">
    <location>
        <begin position="185"/>
        <end position="206"/>
    </location>
</feature>
<dbReference type="InterPro" id="IPR003660">
    <property type="entry name" value="HAMP_dom"/>
</dbReference>
<dbReference type="RefSeq" id="WP_208833212.1">
    <property type="nucleotide sequence ID" value="NZ_CP072110.1"/>
</dbReference>
<dbReference type="GO" id="GO:0007165">
    <property type="term" value="P:signal transduction"/>
    <property type="evidence" value="ECO:0007669"/>
    <property type="project" value="UniProtKB-KW"/>
</dbReference>
<keyword evidence="14" id="KW-1185">Reference proteome</keyword>
<evidence type="ECO:0000256" key="6">
    <source>
        <dbReference type="ARBA" id="ARBA00023224"/>
    </source>
</evidence>
<evidence type="ECO:0000256" key="9">
    <source>
        <dbReference type="SAM" id="Phobius"/>
    </source>
</evidence>
<comment type="similarity">
    <text evidence="7">Belongs to the methyl-accepting chemotaxis (MCP) protein family.</text>
</comment>
<evidence type="ECO:0000256" key="5">
    <source>
        <dbReference type="ARBA" id="ARBA00023136"/>
    </source>
</evidence>
<feature type="domain" description="T-SNARE coiled-coil homology" evidence="11">
    <location>
        <begin position="454"/>
        <end position="516"/>
    </location>
</feature>
<proteinExistence type="inferred from homology"/>
<dbReference type="CDD" id="cd11386">
    <property type="entry name" value="MCP_signal"/>
    <property type="match status" value="1"/>
</dbReference>
<evidence type="ECO:0000259" key="10">
    <source>
        <dbReference type="PROSITE" id="PS50111"/>
    </source>
</evidence>
<dbReference type="GO" id="GO:0006935">
    <property type="term" value="P:chemotaxis"/>
    <property type="evidence" value="ECO:0007669"/>
    <property type="project" value="UniProtKB-ARBA"/>
</dbReference>
<keyword evidence="2" id="KW-1003">Cell membrane</keyword>
<dbReference type="SMART" id="SM00304">
    <property type="entry name" value="HAMP"/>
    <property type="match status" value="1"/>
</dbReference>
<feature type="domain" description="Methyl-accepting transducer" evidence="10">
    <location>
        <begin position="267"/>
        <end position="503"/>
    </location>
</feature>
<evidence type="ECO:0000256" key="8">
    <source>
        <dbReference type="PROSITE-ProRule" id="PRU00284"/>
    </source>
</evidence>
<dbReference type="FunFam" id="1.10.287.950:FF:000001">
    <property type="entry name" value="Methyl-accepting chemotaxis sensory transducer"/>
    <property type="match status" value="1"/>
</dbReference>
<evidence type="ECO:0000256" key="3">
    <source>
        <dbReference type="ARBA" id="ARBA00022692"/>
    </source>
</evidence>
<evidence type="ECO:0000256" key="7">
    <source>
        <dbReference type="ARBA" id="ARBA00029447"/>
    </source>
</evidence>
<keyword evidence="3 9" id="KW-0812">Transmembrane</keyword>
<reference evidence="13" key="1">
    <citation type="submission" date="2021-03" db="EMBL/GenBank/DDBJ databases">
        <title>Description of Psychrosphaera ytuae sp. nov. isolated from deep sea sediment of South China Sea.</title>
        <authorList>
            <person name="Zhang J."/>
            <person name="Xu X.-D."/>
        </authorList>
    </citation>
    <scope>NUCLEOTIDE SEQUENCE</scope>
    <source>
        <strain evidence="13">MTZ26</strain>
    </source>
</reference>
<evidence type="ECO:0000313" key="13">
    <source>
        <dbReference type="EMBL" id="QTH65177.1"/>
    </source>
</evidence>
<dbReference type="PROSITE" id="PS50111">
    <property type="entry name" value="CHEMOTAXIS_TRANSDUC_2"/>
    <property type="match status" value="1"/>
</dbReference>
<accession>A0A975DDI8</accession>
<organism evidence="13 14">
    <name type="scientific">Psychrosphaera ytuae</name>
    <dbReference type="NCBI Taxonomy" id="2820710"/>
    <lineage>
        <taxon>Bacteria</taxon>
        <taxon>Pseudomonadati</taxon>
        <taxon>Pseudomonadota</taxon>
        <taxon>Gammaproteobacteria</taxon>
        <taxon>Alteromonadales</taxon>
        <taxon>Pseudoalteromonadaceae</taxon>
        <taxon>Psychrosphaera</taxon>
    </lineage>
</organism>
<feature type="domain" description="HAMP" evidence="12">
    <location>
        <begin position="208"/>
        <end position="262"/>
    </location>
</feature>
<dbReference type="SMART" id="SM00283">
    <property type="entry name" value="MA"/>
    <property type="match status" value="1"/>
</dbReference>
<sequence>MKNFQNLSVFIKINTITLIALVALIIVIVLNALANQQNNVSIDELKDKRYQIAKISTANSFIINRIDELYTQAVSFGDEELINTAEEQYKTLTANIEQIKALDKTNLQKLNQFESTLDRYNEIAKDIVVSFISGSADFNVIQEKSKEKSELFQRLNENLDQYKSQSDREYVELAENAKARSESTILQSIVIAVVLTLIVVALGFFIGKVIRQAAQDAAETLGELAQGDGDLKSKLNVTSEDEIGQMAKNFNSFMEVLRSAISDVMAVVQPLLDNSTRLIQRMEIAESSMHKQSEDSEMVKQSMEEMNQSVNEISGSANEAAVATENAEQEARQSLDILSRSMAVSQALNNEIKGASSVIHKLAEDTQNVNQILDVITSIAEQTNLLALNAAIEAARAGEQGRGFAVVADEVRELASRTSKSTTEIRELLNALTDAATASVESMESASAQAERNEQYAAQTGESVDKIAKHINTIHGLNTQIATATEQQTSVANTVMVNVTDMNKSIGSSLEALDGIRDVSKSLHTLSDDLLEAASKFKL</sequence>
<dbReference type="PANTHER" id="PTHR32089:SF119">
    <property type="entry name" value="METHYL-ACCEPTING CHEMOTAXIS PROTEIN CTPL"/>
    <property type="match status" value="1"/>
</dbReference>
<dbReference type="Proteomes" id="UP000682739">
    <property type="component" value="Chromosome"/>
</dbReference>
<evidence type="ECO:0000256" key="4">
    <source>
        <dbReference type="ARBA" id="ARBA00022989"/>
    </source>
</evidence>
<keyword evidence="4 9" id="KW-1133">Transmembrane helix</keyword>
<dbReference type="InterPro" id="IPR000727">
    <property type="entry name" value="T_SNARE_dom"/>
</dbReference>
<dbReference type="GO" id="GO:0005886">
    <property type="term" value="C:plasma membrane"/>
    <property type="evidence" value="ECO:0007669"/>
    <property type="project" value="UniProtKB-SubCell"/>
</dbReference>
<keyword evidence="5 9" id="KW-0472">Membrane</keyword>
<evidence type="ECO:0000313" key="14">
    <source>
        <dbReference type="Proteomes" id="UP000682739"/>
    </source>
</evidence>
<dbReference type="AlphaFoldDB" id="A0A975DDI8"/>
<feature type="transmembrane region" description="Helical" evidence="9">
    <location>
        <begin position="12"/>
        <end position="34"/>
    </location>
</feature>
<dbReference type="PROSITE" id="PS50192">
    <property type="entry name" value="T_SNARE"/>
    <property type="match status" value="1"/>
</dbReference>
<dbReference type="EMBL" id="CP072110">
    <property type="protein sequence ID" value="QTH65177.1"/>
    <property type="molecule type" value="Genomic_DNA"/>
</dbReference>
<dbReference type="KEGG" id="psym:J1N51_07015"/>
<protein>
    <submittedName>
        <fullName evidence="13">HAMP domain-containing protein</fullName>
    </submittedName>
</protein>
<name>A0A975DDI8_9GAMM</name>
<dbReference type="InterPro" id="IPR004089">
    <property type="entry name" value="MCPsignal_dom"/>
</dbReference>
<evidence type="ECO:0000256" key="1">
    <source>
        <dbReference type="ARBA" id="ARBA00004429"/>
    </source>
</evidence>
<dbReference type="CDD" id="cd06225">
    <property type="entry name" value="HAMP"/>
    <property type="match status" value="1"/>
</dbReference>
<evidence type="ECO:0000259" key="12">
    <source>
        <dbReference type="PROSITE" id="PS50885"/>
    </source>
</evidence>
<keyword evidence="2" id="KW-0997">Cell inner membrane</keyword>
<gene>
    <name evidence="13" type="ORF">J1N51_07015</name>
</gene>
<dbReference type="Pfam" id="PF00015">
    <property type="entry name" value="MCPsignal"/>
    <property type="match status" value="1"/>
</dbReference>